<feature type="compositionally biased region" description="Basic and acidic residues" evidence="2">
    <location>
        <begin position="143"/>
        <end position="154"/>
    </location>
</feature>
<evidence type="ECO:0000259" key="3">
    <source>
        <dbReference type="Pfam" id="PF09718"/>
    </source>
</evidence>
<name>A0A6G9RLE4_9ENTR</name>
<dbReference type="EMBL" id="CP050321">
    <property type="protein sequence ID" value="QIR27642.1"/>
    <property type="molecule type" value="Genomic_DNA"/>
</dbReference>
<dbReference type="RefSeq" id="WP_167575985.1">
    <property type="nucleotide sequence ID" value="NZ_CP050321.1"/>
</dbReference>
<evidence type="ECO:0000313" key="4">
    <source>
        <dbReference type="EMBL" id="QIR27642.1"/>
    </source>
</evidence>
<feature type="region of interest" description="Disordered" evidence="2">
    <location>
        <begin position="122"/>
        <end position="154"/>
    </location>
</feature>
<accession>A0A6G9RLE4</accession>
<dbReference type="Proteomes" id="UP000503580">
    <property type="component" value="Chromosome"/>
</dbReference>
<organism evidence="4 5">
    <name type="scientific">Kluyvera genomosp. 3</name>
    <dbReference type="NCBI Taxonomy" id="2774055"/>
    <lineage>
        <taxon>Bacteria</taxon>
        <taxon>Pseudomonadati</taxon>
        <taxon>Pseudomonadota</taxon>
        <taxon>Gammaproteobacteria</taxon>
        <taxon>Enterobacterales</taxon>
        <taxon>Enterobacteriaceae</taxon>
        <taxon>Kluyvera</taxon>
    </lineage>
</organism>
<dbReference type="InterPro" id="IPR006431">
    <property type="entry name" value="Phage_tape_meas_C"/>
</dbReference>
<evidence type="ECO:0000313" key="5">
    <source>
        <dbReference type="Proteomes" id="UP000503580"/>
    </source>
</evidence>
<gene>
    <name evidence="4" type="ORF">GY169_12890</name>
</gene>
<dbReference type="KEGG" id="kgn:GY169_12890"/>
<sequence>MTETSTITLNVDSRELDKGNQALDQFQKKAAEANRKADELNKTFRICTNVQKQNTATLISLVQGLQNLSTKLSPINQQISEMERKRRQQVRDNLKLTADDIGKTAELWKEYWDVVLGNDNNQTAPKDNTTPRVFRAGYSGVKPADKNGAKPEIDKSDWRGGMMSGVKKGWTEFAESAKNVYGQMETLSKNAFSSMGKALTEYITTGKANFNDFLMTFLKGTLKMISQLLLVKAIESSFKAMSGSNIGWVASVGNFFTGHSNGGYTGNGGKYEPKGIVHGGEFVFTKEATSAIGVGNLYSIMHNAQGYAGGGYVGRATASEGRSSTNGVNIQTSVVVQNGSAQEPSPGNDEVLTRAWQQTIDQSVRSGVAKELRPGGLIWNATRSR</sequence>
<evidence type="ECO:0000256" key="1">
    <source>
        <dbReference type="SAM" id="Coils"/>
    </source>
</evidence>
<keyword evidence="1" id="KW-0175">Coiled coil</keyword>
<dbReference type="NCBIfam" id="TIGR01541">
    <property type="entry name" value="tape_meas_lam_C"/>
    <property type="match status" value="1"/>
</dbReference>
<proteinExistence type="predicted"/>
<feature type="compositionally biased region" description="Polar residues" evidence="2">
    <location>
        <begin position="122"/>
        <end position="131"/>
    </location>
</feature>
<feature type="domain" description="Bacteriophage tail tape measure C-terminal" evidence="3">
    <location>
        <begin position="163"/>
        <end position="234"/>
    </location>
</feature>
<keyword evidence="5" id="KW-1185">Reference proteome</keyword>
<reference evidence="4 5" key="1">
    <citation type="submission" date="2020-02" db="EMBL/GenBank/DDBJ databases">
        <title>Whole genome PO2S7.</title>
        <authorList>
            <person name="Singha K.M."/>
        </authorList>
    </citation>
    <scope>NUCLEOTIDE SEQUENCE [LARGE SCALE GENOMIC DNA]</scope>
    <source>
        <strain evidence="4 5">PO2S7</strain>
    </source>
</reference>
<protein>
    <submittedName>
        <fullName evidence="4">Phage tail tape measure protein</fullName>
    </submittedName>
</protein>
<dbReference type="Pfam" id="PF09718">
    <property type="entry name" value="Tape_meas_lam_C"/>
    <property type="match status" value="1"/>
</dbReference>
<dbReference type="AlphaFoldDB" id="A0A6G9RLE4"/>
<evidence type="ECO:0000256" key="2">
    <source>
        <dbReference type="SAM" id="MobiDB-lite"/>
    </source>
</evidence>
<feature type="coiled-coil region" evidence="1">
    <location>
        <begin position="16"/>
        <end position="85"/>
    </location>
</feature>